<dbReference type="InterPro" id="IPR005493">
    <property type="entry name" value="RraA/RraA-like"/>
</dbReference>
<evidence type="ECO:0000313" key="12">
    <source>
        <dbReference type="Proteomes" id="UP000288758"/>
    </source>
</evidence>
<dbReference type="InterPro" id="IPR036704">
    <property type="entry name" value="RraA/RraA-like_sf"/>
</dbReference>
<dbReference type="EC" id="4.1.1.112" evidence="10"/>
<keyword evidence="6 10" id="KW-0456">Lyase</keyword>
<gene>
    <name evidence="11" type="primary">rraA</name>
    <name evidence="11" type="ORF">EJ065_6452</name>
</gene>
<dbReference type="NCBIfam" id="TIGR01935">
    <property type="entry name" value="NOT-MenG"/>
    <property type="match status" value="1"/>
</dbReference>
<dbReference type="EC" id="4.1.3.17" evidence="10"/>
<evidence type="ECO:0000256" key="3">
    <source>
        <dbReference type="ARBA" id="ARBA00008621"/>
    </source>
</evidence>
<comment type="catalytic activity">
    <reaction evidence="8 10">
        <text>oxaloacetate + H(+) = pyruvate + CO2</text>
        <dbReference type="Rhea" id="RHEA:15641"/>
        <dbReference type="ChEBI" id="CHEBI:15361"/>
        <dbReference type="ChEBI" id="CHEBI:15378"/>
        <dbReference type="ChEBI" id="CHEBI:16452"/>
        <dbReference type="ChEBI" id="CHEBI:16526"/>
        <dbReference type="EC" id="4.1.1.112"/>
    </reaction>
</comment>
<feature type="binding site" evidence="9">
    <location>
        <position position="106"/>
    </location>
    <ligand>
        <name>Mg(2+)</name>
        <dbReference type="ChEBI" id="CHEBI:18420"/>
    </ligand>
</feature>
<evidence type="ECO:0000256" key="8">
    <source>
        <dbReference type="ARBA" id="ARBA00047973"/>
    </source>
</evidence>
<dbReference type="GO" id="GO:0051252">
    <property type="term" value="P:regulation of RNA metabolic process"/>
    <property type="evidence" value="ECO:0007669"/>
    <property type="project" value="InterPro"/>
</dbReference>
<dbReference type="Gene3D" id="3.50.30.40">
    <property type="entry name" value="Ribonuclease E inhibitor RraA/RraA-like"/>
    <property type="match status" value="1"/>
</dbReference>
<evidence type="ECO:0000256" key="1">
    <source>
        <dbReference type="ARBA" id="ARBA00001342"/>
    </source>
</evidence>
<evidence type="ECO:0000256" key="7">
    <source>
        <dbReference type="ARBA" id="ARBA00025046"/>
    </source>
</evidence>
<dbReference type="GO" id="GO:0046872">
    <property type="term" value="F:metal ion binding"/>
    <property type="evidence" value="ECO:0007669"/>
    <property type="project" value="UniProtKB-KW"/>
</dbReference>
<dbReference type="EMBL" id="CP034669">
    <property type="protein sequence ID" value="QAT87981.1"/>
    <property type="molecule type" value="Genomic_DNA"/>
</dbReference>
<dbReference type="Pfam" id="PF03737">
    <property type="entry name" value="RraA-like"/>
    <property type="match status" value="1"/>
</dbReference>
<reference evidence="11 12" key="1">
    <citation type="submission" date="2018-12" db="EMBL/GenBank/DDBJ databases">
        <title>Complete Genome Sequence of the Corallopyronin A producing Myxobacterium Corallococcus coralloides B035.</title>
        <authorList>
            <person name="Bouhired S.M."/>
            <person name="Rupp O."/>
            <person name="Blom J."/>
            <person name="Schaeberle T.F."/>
            <person name="Kehraus S."/>
            <person name="Schiefer A."/>
            <person name="Pfarr K."/>
            <person name="Goesmann A."/>
            <person name="Hoerauf A."/>
            <person name="Koenig G.M."/>
        </authorList>
    </citation>
    <scope>NUCLEOTIDE SEQUENCE [LARGE SCALE GENOMIC DNA]</scope>
    <source>
        <strain evidence="11 12">B035</strain>
    </source>
</reference>
<protein>
    <recommendedName>
        <fullName evidence="10">4-hydroxy-4-methyl-2-oxoglutarate aldolase</fullName>
        <shortName evidence="10">HMG aldolase</shortName>
        <ecNumber evidence="10">4.1.1.112</ecNumber>
        <ecNumber evidence="10">4.1.3.17</ecNumber>
    </recommendedName>
    <alternativeName>
        <fullName evidence="10">Oxaloacetate decarboxylase</fullName>
    </alternativeName>
</protein>
<comment type="catalytic activity">
    <reaction evidence="1 10">
        <text>4-hydroxy-4-methyl-2-oxoglutarate = 2 pyruvate</text>
        <dbReference type="Rhea" id="RHEA:22748"/>
        <dbReference type="ChEBI" id="CHEBI:15361"/>
        <dbReference type="ChEBI" id="CHEBI:58276"/>
        <dbReference type="EC" id="4.1.3.17"/>
    </reaction>
</comment>
<dbReference type="GO" id="GO:0008428">
    <property type="term" value="F:ribonuclease inhibitor activity"/>
    <property type="evidence" value="ECO:0007669"/>
    <property type="project" value="InterPro"/>
</dbReference>
<comment type="subunit">
    <text evidence="4 10">Homotrimer.</text>
</comment>
<comment type="similarity">
    <text evidence="3 10">Belongs to the class II aldolase/RraA-like family.</text>
</comment>
<dbReference type="GO" id="GO:0047443">
    <property type="term" value="F:4-hydroxy-4-methyl-2-oxoglutarate aldolase activity"/>
    <property type="evidence" value="ECO:0007669"/>
    <property type="project" value="UniProtKB-EC"/>
</dbReference>
<dbReference type="NCBIfam" id="NF006875">
    <property type="entry name" value="PRK09372.1"/>
    <property type="match status" value="1"/>
</dbReference>
<organism evidence="11 12">
    <name type="scientific">Corallococcus coralloides</name>
    <name type="common">Myxococcus coralloides</name>
    <dbReference type="NCBI Taxonomy" id="184914"/>
    <lineage>
        <taxon>Bacteria</taxon>
        <taxon>Pseudomonadati</taxon>
        <taxon>Myxococcota</taxon>
        <taxon>Myxococcia</taxon>
        <taxon>Myxococcales</taxon>
        <taxon>Cystobacterineae</taxon>
        <taxon>Myxococcaceae</taxon>
        <taxon>Corallococcus</taxon>
    </lineage>
</organism>
<proteinExistence type="inferred from homology"/>
<keyword evidence="9" id="KW-0460">Magnesium</keyword>
<evidence type="ECO:0000256" key="10">
    <source>
        <dbReference type="RuleBase" id="RU004338"/>
    </source>
</evidence>
<comment type="function">
    <text evidence="7 10">Catalyzes the aldol cleavage of 4-hydroxy-4-methyl-2-oxoglutarate (HMG) into 2 molecules of pyruvate. Also contains a secondary oxaloacetate (OAA) decarboxylase activity due to the common pyruvate enolate transition state formed following C-C bond cleavage in the retro-aldol and decarboxylation reactions.</text>
</comment>
<evidence type="ECO:0000256" key="4">
    <source>
        <dbReference type="ARBA" id="ARBA00011233"/>
    </source>
</evidence>
<dbReference type="AlphaFoldDB" id="A0A410S1S6"/>
<accession>A0A410S1S6</accession>
<name>A0A410S1S6_CORCK</name>
<sequence>MLMSDIADAKTADLCDAHAGTPQFQVAEPGFLDYGGRRSFFGPISTVRAPEDNSLVRKALEEPGQGRVLVVDGGGSRRCALVGDVLAALGQKNGWAGVVVNGCIRDAEEVGRTGIGVKALGTHPLKSGKRNEGQRDVEVRFAGVTFVPGHHLYADADGIVTSEKALR</sequence>
<dbReference type="CDD" id="cd16841">
    <property type="entry name" value="RraA_family"/>
    <property type="match status" value="1"/>
</dbReference>
<comment type="cofactor">
    <cofactor evidence="2 10">
        <name>a divalent metal cation</name>
        <dbReference type="ChEBI" id="CHEBI:60240"/>
    </cofactor>
</comment>
<feature type="binding site" evidence="9">
    <location>
        <begin position="83"/>
        <end position="86"/>
    </location>
    <ligand>
        <name>substrate</name>
    </ligand>
</feature>
<feature type="binding site" evidence="9">
    <location>
        <position position="105"/>
    </location>
    <ligand>
        <name>substrate</name>
    </ligand>
</feature>
<evidence type="ECO:0000256" key="9">
    <source>
        <dbReference type="PIRSR" id="PIRSR605493-1"/>
    </source>
</evidence>
<dbReference type="SUPFAM" id="SSF89562">
    <property type="entry name" value="RraA-like"/>
    <property type="match status" value="1"/>
</dbReference>
<keyword evidence="5 9" id="KW-0479">Metal-binding</keyword>
<evidence type="ECO:0000313" key="11">
    <source>
        <dbReference type="EMBL" id="QAT87981.1"/>
    </source>
</evidence>
<dbReference type="Proteomes" id="UP000288758">
    <property type="component" value="Chromosome"/>
</dbReference>
<dbReference type="PANTHER" id="PTHR33254">
    <property type="entry name" value="4-HYDROXY-4-METHYL-2-OXOGLUTARATE ALDOLASE 3-RELATED"/>
    <property type="match status" value="1"/>
</dbReference>
<evidence type="ECO:0000256" key="2">
    <source>
        <dbReference type="ARBA" id="ARBA00001968"/>
    </source>
</evidence>
<evidence type="ECO:0000256" key="5">
    <source>
        <dbReference type="ARBA" id="ARBA00022723"/>
    </source>
</evidence>
<comment type="cofactor">
    <cofactor evidence="9">
        <name>Mg(2+)</name>
        <dbReference type="ChEBI" id="CHEBI:18420"/>
    </cofactor>
</comment>
<dbReference type="PANTHER" id="PTHR33254:SF4">
    <property type="entry name" value="4-HYDROXY-4-METHYL-2-OXOGLUTARATE ALDOLASE 3-RELATED"/>
    <property type="match status" value="1"/>
</dbReference>
<dbReference type="GO" id="GO:0008948">
    <property type="term" value="F:oxaloacetate decarboxylase activity"/>
    <property type="evidence" value="ECO:0007669"/>
    <property type="project" value="UniProtKB-EC"/>
</dbReference>
<dbReference type="InterPro" id="IPR010203">
    <property type="entry name" value="RraA"/>
</dbReference>
<evidence type="ECO:0000256" key="6">
    <source>
        <dbReference type="ARBA" id="ARBA00023239"/>
    </source>
</evidence>